<name>A0ABM8IJW2_9BACE</name>
<gene>
    <name evidence="2" type="ORF">BSYN_28080</name>
</gene>
<organism evidence="2 3">
    <name type="scientific">Bacteroides sedimenti</name>
    <dbReference type="NCBI Taxonomy" id="2136147"/>
    <lineage>
        <taxon>Bacteria</taxon>
        <taxon>Pseudomonadati</taxon>
        <taxon>Bacteroidota</taxon>
        <taxon>Bacteroidia</taxon>
        <taxon>Bacteroidales</taxon>
        <taxon>Bacteroidaceae</taxon>
        <taxon>Bacteroides</taxon>
    </lineage>
</organism>
<evidence type="ECO:0000259" key="1">
    <source>
        <dbReference type="PROSITE" id="PS50839"/>
    </source>
</evidence>
<evidence type="ECO:0000313" key="2">
    <source>
        <dbReference type="EMBL" id="BEH00544.1"/>
    </source>
</evidence>
<dbReference type="InterPro" id="IPR006189">
    <property type="entry name" value="CHASE_dom"/>
</dbReference>
<reference evidence="2 3" key="1">
    <citation type="submission" date="2023-04" db="EMBL/GenBank/DDBJ databases">
        <title>Draft genome sequence of acteroides sedimenti strain YN3PY1.</title>
        <authorList>
            <person name="Yoshida N."/>
        </authorList>
    </citation>
    <scope>NUCLEOTIDE SEQUENCE [LARGE SCALE GENOMIC DNA]</scope>
    <source>
        <strain evidence="2 3">YN3PY1</strain>
    </source>
</reference>
<keyword evidence="3" id="KW-1185">Reference proteome</keyword>
<evidence type="ECO:0000313" key="3">
    <source>
        <dbReference type="Proteomes" id="UP001496674"/>
    </source>
</evidence>
<dbReference type="PROSITE" id="PS50839">
    <property type="entry name" value="CHASE"/>
    <property type="match status" value="1"/>
</dbReference>
<dbReference type="EMBL" id="AP028055">
    <property type="protein sequence ID" value="BEH00544.1"/>
    <property type="molecule type" value="Genomic_DNA"/>
</dbReference>
<sequence length="170" mass="19950">MVSYFPKHLSEIYYYRENFETANQCIYFANYVFDNKDSLLINKIQYLVKYNAADTSLVTIKNINYTDNDKTKRVIHPILKKQDQIYYPILYLEPFNAATQKVIGYNIYSNSTPSGLTNDFDIYIIDSKPGKFWDGLAGVNYLPNEWKNGYSKGISINKNKSVIIYWIVIW</sequence>
<dbReference type="Proteomes" id="UP001496674">
    <property type="component" value="Chromosome"/>
</dbReference>
<accession>A0ABM8IJW2</accession>
<dbReference type="Pfam" id="PF03924">
    <property type="entry name" value="CHASE"/>
    <property type="match status" value="1"/>
</dbReference>
<proteinExistence type="predicted"/>
<feature type="domain" description="CHASE" evidence="1">
    <location>
        <begin position="82"/>
        <end position="113"/>
    </location>
</feature>
<protein>
    <recommendedName>
        <fullName evidence="1">CHASE domain-containing protein</fullName>
    </recommendedName>
</protein>